<accession>A0AAW6EGG5</accession>
<gene>
    <name evidence="3" type="ORF">PNU62_12775</name>
</gene>
<evidence type="ECO:0000256" key="1">
    <source>
        <dbReference type="SAM" id="Phobius"/>
    </source>
</evidence>
<keyword evidence="1" id="KW-0472">Membrane</keyword>
<comment type="caution">
    <text evidence="3">The sequence shown here is derived from an EMBL/GenBank/DDBJ whole genome shotgun (WGS) entry which is preliminary data.</text>
</comment>
<reference evidence="3" key="1">
    <citation type="submission" date="2023-01" db="EMBL/GenBank/DDBJ databases">
        <title>Human gut microbiome strain richness.</title>
        <authorList>
            <person name="Chen-Liaw A."/>
        </authorList>
    </citation>
    <scope>NUCLEOTIDE SEQUENCE</scope>
    <source>
        <strain evidence="3">1001275st1_F4_1001275B_160808</strain>
    </source>
</reference>
<dbReference type="EMBL" id="JAQMLV010000022">
    <property type="protein sequence ID" value="MDB8745894.1"/>
    <property type="molecule type" value="Genomic_DNA"/>
</dbReference>
<dbReference type="RefSeq" id="WP_195389045.1">
    <property type="nucleotide sequence ID" value="NZ_JADNGL010000021.1"/>
</dbReference>
<keyword evidence="2" id="KW-0732">Signal</keyword>
<evidence type="ECO:0000313" key="3">
    <source>
        <dbReference type="EMBL" id="MDB8745894.1"/>
    </source>
</evidence>
<feature type="signal peptide" evidence="2">
    <location>
        <begin position="1"/>
        <end position="29"/>
    </location>
</feature>
<dbReference type="Pfam" id="PF04956">
    <property type="entry name" value="TrbC"/>
    <property type="match status" value="1"/>
</dbReference>
<protein>
    <submittedName>
        <fullName evidence="3">TrbC/VirB2 family protein</fullName>
    </submittedName>
</protein>
<sequence>MKVKKITKNISAAITTAILAAFCSVNAFAADNDGWTNFFTYGDNFATNLQKGLKTVATIAVIVLAIMVISGGRNWVDKLKSTGGGILVGIAIGCYGAGIVAGMFA</sequence>
<feature type="transmembrane region" description="Helical" evidence="1">
    <location>
        <begin position="53"/>
        <end position="72"/>
    </location>
</feature>
<dbReference type="Proteomes" id="UP001211015">
    <property type="component" value="Unassembled WGS sequence"/>
</dbReference>
<evidence type="ECO:0000313" key="4">
    <source>
        <dbReference type="Proteomes" id="UP001211015"/>
    </source>
</evidence>
<dbReference type="InterPro" id="IPR007039">
    <property type="entry name" value="TrbC/VirB2"/>
</dbReference>
<keyword evidence="1" id="KW-0812">Transmembrane</keyword>
<name>A0AAW6EGG5_9FIRM</name>
<organism evidence="3 4">
    <name type="scientific">Ruminococcus bicirculans</name>
    <name type="common">ex Wegman et al. 2014</name>
    <dbReference type="NCBI Taxonomy" id="1160721"/>
    <lineage>
        <taxon>Bacteria</taxon>
        <taxon>Bacillati</taxon>
        <taxon>Bacillota</taxon>
        <taxon>Clostridia</taxon>
        <taxon>Eubacteriales</taxon>
        <taxon>Oscillospiraceae</taxon>
        <taxon>Ruminococcus</taxon>
    </lineage>
</organism>
<feature type="transmembrane region" description="Helical" evidence="1">
    <location>
        <begin position="84"/>
        <end position="104"/>
    </location>
</feature>
<keyword evidence="1" id="KW-1133">Transmembrane helix</keyword>
<feature type="chain" id="PRO_5043823632" evidence="2">
    <location>
        <begin position="30"/>
        <end position="105"/>
    </location>
</feature>
<dbReference type="AlphaFoldDB" id="A0AAW6EGG5"/>
<evidence type="ECO:0000256" key="2">
    <source>
        <dbReference type="SAM" id="SignalP"/>
    </source>
</evidence>
<proteinExistence type="predicted"/>